<dbReference type="InterPro" id="IPR001611">
    <property type="entry name" value="Leu-rich_rpt"/>
</dbReference>
<feature type="signal peptide" evidence="12">
    <location>
        <begin position="1"/>
        <end position="23"/>
    </location>
</feature>
<dbReference type="Pfam" id="PF23598">
    <property type="entry name" value="LRR_14"/>
    <property type="match status" value="1"/>
</dbReference>
<feature type="domain" description="Leucine-rich repeat-containing N-terminal plant-type" evidence="13">
    <location>
        <begin position="30"/>
        <end position="71"/>
    </location>
</feature>
<keyword evidence="7" id="KW-0677">Repeat</keyword>
<evidence type="ECO:0000313" key="16">
    <source>
        <dbReference type="Proteomes" id="UP001603857"/>
    </source>
</evidence>
<evidence type="ECO:0000256" key="7">
    <source>
        <dbReference type="ARBA" id="ARBA00022737"/>
    </source>
</evidence>
<dbReference type="FunFam" id="3.80.10.10:FF:000453">
    <property type="entry name" value="Leucine-rich receptor-like protein kinase family protein"/>
    <property type="match status" value="1"/>
</dbReference>
<evidence type="ECO:0000256" key="9">
    <source>
        <dbReference type="ARBA" id="ARBA00023136"/>
    </source>
</evidence>
<gene>
    <name evidence="15" type="ORF">Fmac_015941</name>
</gene>
<dbReference type="InterPro" id="IPR003591">
    <property type="entry name" value="Leu-rich_rpt_typical-subtyp"/>
</dbReference>
<evidence type="ECO:0000313" key="15">
    <source>
        <dbReference type="EMBL" id="KAL2334728.1"/>
    </source>
</evidence>
<evidence type="ECO:0000256" key="10">
    <source>
        <dbReference type="ARBA" id="ARBA00023170"/>
    </source>
</evidence>
<comment type="subcellular location">
    <subcellularLocation>
        <location evidence="1">Cell membrane</location>
        <topology evidence="1">Single-pass type I membrane protein</topology>
    </subcellularLocation>
</comment>
<keyword evidence="3" id="KW-1003">Cell membrane</keyword>
<keyword evidence="11" id="KW-0325">Glycoprotein</keyword>
<dbReference type="Gene3D" id="3.80.10.10">
    <property type="entry name" value="Ribonuclease Inhibitor"/>
    <property type="match status" value="2"/>
</dbReference>
<evidence type="ECO:0000256" key="11">
    <source>
        <dbReference type="ARBA" id="ARBA00023180"/>
    </source>
</evidence>
<evidence type="ECO:0000256" key="8">
    <source>
        <dbReference type="ARBA" id="ARBA00022989"/>
    </source>
</evidence>
<keyword evidence="6 12" id="KW-0732">Signal</keyword>
<reference evidence="15 16" key="1">
    <citation type="submission" date="2024-08" db="EMBL/GenBank/DDBJ databases">
        <title>Insights into the chromosomal genome structure of Flemingia macrophylla.</title>
        <authorList>
            <person name="Ding Y."/>
            <person name="Zhao Y."/>
            <person name="Bi W."/>
            <person name="Wu M."/>
            <person name="Zhao G."/>
            <person name="Gong Y."/>
            <person name="Li W."/>
            <person name="Zhang P."/>
        </authorList>
    </citation>
    <scope>NUCLEOTIDE SEQUENCE [LARGE SCALE GENOMIC DNA]</scope>
    <source>
        <strain evidence="15">DYQJB</strain>
        <tissue evidence="15">Leaf</tissue>
    </source>
</reference>
<evidence type="ECO:0000256" key="4">
    <source>
        <dbReference type="ARBA" id="ARBA00022614"/>
    </source>
</evidence>
<evidence type="ECO:0000256" key="1">
    <source>
        <dbReference type="ARBA" id="ARBA00004251"/>
    </source>
</evidence>
<evidence type="ECO:0000256" key="12">
    <source>
        <dbReference type="SAM" id="SignalP"/>
    </source>
</evidence>
<feature type="domain" description="Disease resistance R13L4/SHOC-2-like LRR" evidence="14">
    <location>
        <begin position="119"/>
        <end position="303"/>
    </location>
</feature>
<dbReference type="InterPro" id="IPR055414">
    <property type="entry name" value="LRR_R13L4/SHOC2-like"/>
</dbReference>
<dbReference type="Pfam" id="PF13855">
    <property type="entry name" value="LRR_8"/>
    <property type="match status" value="1"/>
</dbReference>
<sequence length="392" mass="43771">MGCVMMSCSILIVWLLMLRFGVCREALCIPSERETLLKLKRNLTDPLNRLSSWNDASENSNCCEWVGVVCNNVTAHVVELHLNTTPPNFDDYLFDEDPYDEALEAFSRSQFGGKINPCLADLKHLNYLDLSWNVFLGQGKPIPVFFGTMTSLTHMDLFYSGFDGKIPSQIGNLSNLVYLDLRLATYGSIIPSQIGNLSDLRQLGLQGSRSGLAEIFDWLSRLSKLEYLSLEGALLSEAWLHAFHALPSLTNLNLWGCSLPPHYSQPSLLNFSSLLTLDMSYTNYSFSPKWIFGLTKLVSLRLSQNHFQGPIPDDIQNLTLLQNLDLSGNSFTSSIPVVLRNLTSLVKLYLSSNQLEGEIPTSLGNLTSLVKLDLSHNQLKGTIPTFFGNCFL</sequence>
<dbReference type="PRINTS" id="PR00019">
    <property type="entry name" value="LEURICHRPT"/>
</dbReference>
<organism evidence="15 16">
    <name type="scientific">Flemingia macrophylla</name>
    <dbReference type="NCBI Taxonomy" id="520843"/>
    <lineage>
        <taxon>Eukaryota</taxon>
        <taxon>Viridiplantae</taxon>
        <taxon>Streptophyta</taxon>
        <taxon>Embryophyta</taxon>
        <taxon>Tracheophyta</taxon>
        <taxon>Spermatophyta</taxon>
        <taxon>Magnoliopsida</taxon>
        <taxon>eudicotyledons</taxon>
        <taxon>Gunneridae</taxon>
        <taxon>Pentapetalae</taxon>
        <taxon>rosids</taxon>
        <taxon>fabids</taxon>
        <taxon>Fabales</taxon>
        <taxon>Fabaceae</taxon>
        <taxon>Papilionoideae</taxon>
        <taxon>50 kb inversion clade</taxon>
        <taxon>NPAAA clade</taxon>
        <taxon>indigoferoid/millettioid clade</taxon>
        <taxon>Phaseoleae</taxon>
        <taxon>Flemingia</taxon>
    </lineage>
</organism>
<keyword evidence="10" id="KW-0675">Receptor</keyword>
<evidence type="ECO:0000259" key="14">
    <source>
        <dbReference type="Pfam" id="PF23598"/>
    </source>
</evidence>
<keyword evidence="16" id="KW-1185">Reference proteome</keyword>
<evidence type="ECO:0000256" key="2">
    <source>
        <dbReference type="ARBA" id="ARBA00009592"/>
    </source>
</evidence>
<dbReference type="PANTHER" id="PTHR48063:SF63">
    <property type="entry name" value="LEUCINE-RICH RECEPTOR-LIKE KINASE FAMILY PROTEIN"/>
    <property type="match status" value="1"/>
</dbReference>
<dbReference type="InterPro" id="IPR032675">
    <property type="entry name" value="LRR_dom_sf"/>
</dbReference>
<comment type="similarity">
    <text evidence="2">Belongs to the RLP family.</text>
</comment>
<dbReference type="GO" id="GO:0005886">
    <property type="term" value="C:plasma membrane"/>
    <property type="evidence" value="ECO:0007669"/>
    <property type="project" value="UniProtKB-SubCell"/>
</dbReference>
<accession>A0ABD1MGU2</accession>
<dbReference type="GO" id="GO:0009791">
    <property type="term" value="P:post-embryonic development"/>
    <property type="evidence" value="ECO:0007669"/>
    <property type="project" value="UniProtKB-ARBA"/>
</dbReference>
<keyword evidence="5" id="KW-0812">Transmembrane</keyword>
<dbReference type="SMART" id="SM00369">
    <property type="entry name" value="LRR_TYP"/>
    <property type="match status" value="5"/>
</dbReference>
<dbReference type="GO" id="GO:0051707">
    <property type="term" value="P:response to other organism"/>
    <property type="evidence" value="ECO:0007669"/>
    <property type="project" value="UniProtKB-ARBA"/>
</dbReference>
<keyword evidence="9" id="KW-0472">Membrane</keyword>
<protein>
    <recommendedName>
        <fullName evidence="17">Leucine-rich repeat-containing N-terminal plant-type domain-containing protein</fullName>
    </recommendedName>
</protein>
<keyword evidence="8" id="KW-1133">Transmembrane helix</keyword>
<evidence type="ECO:0000256" key="3">
    <source>
        <dbReference type="ARBA" id="ARBA00022475"/>
    </source>
</evidence>
<dbReference type="Pfam" id="PF08263">
    <property type="entry name" value="LRRNT_2"/>
    <property type="match status" value="1"/>
</dbReference>
<keyword evidence="4" id="KW-0433">Leucine-rich repeat</keyword>
<dbReference type="SUPFAM" id="SSF52058">
    <property type="entry name" value="L domain-like"/>
    <property type="match status" value="1"/>
</dbReference>
<proteinExistence type="inferred from homology"/>
<evidence type="ECO:0000256" key="6">
    <source>
        <dbReference type="ARBA" id="ARBA00022729"/>
    </source>
</evidence>
<evidence type="ECO:0000256" key="5">
    <source>
        <dbReference type="ARBA" id="ARBA00022692"/>
    </source>
</evidence>
<feature type="chain" id="PRO_5044868124" description="Leucine-rich repeat-containing N-terminal plant-type domain-containing protein" evidence="12">
    <location>
        <begin position="24"/>
        <end position="392"/>
    </location>
</feature>
<dbReference type="AlphaFoldDB" id="A0ABD1MGU2"/>
<comment type="caution">
    <text evidence="15">The sequence shown here is derived from an EMBL/GenBank/DDBJ whole genome shotgun (WGS) entry which is preliminary data.</text>
</comment>
<dbReference type="GO" id="GO:0006952">
    <property type="term" value="P:defense response"/>
    <property type="evidence" value="ECO:0007669"/>
    <property type="project" value="UniProtKB-ARBA"/>
</dbReference>
<dbReference type="InterPro" id="IPR013210">
    <property type="entry name" value="LRR_N_plant-typ"/>
</dbReference>
<dbReference type="InterPro" id="IPR046956">
    <property type="entry name" value="RLP23-like"/>
</dbReference>
<dbReference type="PANTHER" id="PTHR48063">
    <property type="entry name" value="LRR RECEPTOR-LIKE KINASE"/>
    <property type="match status" value="1"/>
</dbReference>
<dbReference type="EMBL" id="JBGMDY010000005">
    <property type="protein sequence ID" value="KAL2334728.1"/>
    <property type="molecule type" value="Genomic_DNA"/>
</dbReference>
<evidence type="ECO:0008006" key="17">
    <source>
        <dbReference type="Google" id="ProtNLM"/>
    </source>
</evidence>
<name>A0ABD1MGU2_9FABA</name>
<dbReference type="Proteomes" id="UP001603857">
    <property type="component" value="Unassembled WGS sequence"/>
</dbReference>
<evidence type="ECO:0000259" key="13">
    <source>
        <dbReference type="Pfam" id="PF08263"/>
    </source>
</evidence>